<evidence type="ECO:0000313" key="1">
    <source>
        <dbReference type="EMBL" id="TBU52698.1"/>
    </source>
</evidence>
<dbReference type="EMBL" id="ML145240">
    <property type="protein sequence ID" value="TBU52698.1"/>
    <property type="molecule type" value="Genomic_DNA"/>
</dbReference>
<accession>A0A4Q9PDF9</accession>
<reference evidence="1 2" key="1">
    <citation type="submission" date="2019-01" db="EMBL/GenBank/DDBJ databases">
        <title>Draft genome sequences of three monokaryotic isolates of the white-rot basidiomycete fungus Dichomitus squalens.</title>
        <authorList>
            <consortium name="DOE Joint Genome Institute"/>
            <person name="Lopez S.C."/>
            <person name="Andreopoulos B."/>
            <person name="Pangilinan J."/>
            <person name="Lipzen A."/>
            <person name="Riley R."/>
            <person name="Ahrendt S."/>
            <person name="Ng V."/>
            <person name="Barry K."/>
            <person name="Daum C."/>
            <person name="Grigoriev I.V."/>
            <person name="Hilden K.S."/>
            <person name="Makela M.R."/>
            <person name="de Vries R.P."/>
        </authorList>
    </citation>
    <scope>NUCLEOTIDE SEQUENCE [LARGE SCALE GENOMIC DNA]</scope>
    <source>
        <strain evidence="1 2">CBS 464.89</strain>
    </source>
</reference>
<name>A0A4Q9PDF9_9APHY</name>
<evidence type="ECO:0000313" key="2">
    <source>
        <dbReference type="Proteomes" id="UP000292082"/>
    </source>
</evidence>
<sequence length="178" mass="19800">MTESSQSPPPPSQCNLHRTPQIQVQDDLGDCRCRVETESVVVESEGSVVACISIFLNEGSKPGLRLMGTPFCHIRRRYATIAAIIARTYTRPVRGPHLLVLRPTIRDAPVDARPLGQELGHLFTSASDAARRGRWAARRVCDRPRSRTTMQDRGPIAEWIKNRHGVQDKPQGAGDKIE</sequence>
<dbReference type="AlphaFoldDB" id="A0A4Q9PDF9"/>
<gene>
    <name evidence="1" type="ORF">BD310DRAFT_939660</name>
</gene>
<keyword evidence="2" id="KW-1185">Reference proteome</keyword>
<protein>
    <submittedName>
        <fullName evidence="1">Uncharacterized protein</fullName>
    </submittedName>
</protein>
<dbReference type="Proteomes" id="UP000292082">
    <property type="component" value="Unassembled WGS sequence"/>
</dbReference>
<organism evidence="1 2">
    <name type="scientific">Dichomitus squalens</name>
    <dbReference type="NCBI Taxonomy" id="114155"/>
    <lineage>
        <taxon>Eukaryota</taxon>
        <taxon>Fungi</taxon>
        <taxon>Dikarya</taxon>
        <taxon>Basidiomycota</taxon>
        <taxon>Agaricomycotina</taxon>
        <taxon>Agaricomycetes</taxon>
        <taxon>Polyporales</taxon>
        <taxon>Polyporaceae</taxon>
        <taxon>Dichomitus</taxon>
    </lineage>
</organism>
<proteinExistence type="predicted"/>